<dbReference type="EMBL" id="JBBCAQ010000022">
    <property type="protein sequence ID" value="KAK7590811.1"/>
    <property type="molecule type" value="Genomic_DNA"/>
</dbReference>
<dbReference type="InterPro" id="IPR000073">
    <property type="entry name" value="AB_hydrolase_1"/>
</dbReference>
<evidence type="ECO:0000256" key="2">
    <source>
        <dbReference type="ARBA" id="ARBA00022801"/>
    </source>
</evidence>
<keyword evidence="5" id="KW-1185">Reference proteome</keyword>
<proteinExistence type="inferred from homology"/>
<dbReference type="SUPFAM" id="SSF53474">
    <property type="entry name" value="alpha/beta-Hydrolases"/>
    <property type="match status" value="1"/>
</dbReference>
<dbReference type="AlphaFoldDB" id="A0AAN9TX23"/>
<gene>
    <name evidence="4" type="ORF">V9T40_002424</name>
</gene>
<organism evidence="4 5">
    <name type="scientific">Parthenolecanium corni</name>
    <dbReference type="NCBI Taxonomy" id="536013"/>
    <lineage>
        <taxon>Eukaryota</taxon>
        <taxon>Metazoa</taxon>
        <taxon>Ecdysozoa</taxon>
        <taxon>Arthropoda</taxon>
        <taxon>Hexapoda</taxon>
        <taxon>Insecta</taxon>
        <taxon>Pterygota</taxon>
        <taxon>Neoptera</taxon>
        <taxon>Paraneoptera</taxon>
        <taxon>Hemiptera</taxon>
        <taxon>Sternorrhyncha</taxon>
        <taxon>Coccoidea</taxon>
        <taxon>Coccidae</taxon>
        <taxon>Parthenolecanium</taxon>
    </lineage>
</organism>
<dbReference type="PANTHER" id="PTHR43798:SF14">
    <property type="entry name" value="SERINE HYDROLASE-LIKE PROTEIN DDB_G0286239"/>
    <property type="match status" value="1"/>
</dbReference>
<name>A0AAN9TX23_9HEMI</name>
<evidence type="ECO:0000259" key="3">
    <source>
        <dbReference type="Pfam" id="PF12697"/>
    </source>
</evidence>
<feature type="domain" description="AB hydrolase-1" evidence="3">
    <location>
        <begin position="35"/>
        <end position="289"/>
    </location>
</feature>
<dbReference type="PRINTS" id="PR00111">
    <property type="entry name" value="ABHYDROLASE"/>
</dbReference>
<dbReference type="GO" id="GO:0016020">
    <property type="term" value="C:membrane"/>
    <property type="evidence" value="ECO:0007669"/>
    <property type="project" value="TreeGrafter"/>
</dbReference>
<dbReference type="Gene3D" id="3.40.50.1820">
    <property type="entry name" value="alpha/beta hydrolase"/>
    <property type="match status" value="1"/>
</dbReference>
<sequence>MDLQKEPCQYLEVQFSVPWGQVSGKLWGKPTGQPVLLLHGLLDNCGAFDRFISLLIGDYYILAIDLPGHGLSSYFPAGQPIDLLHFVIAAKFVIDEIKWHRFSIIGHSLGGLIGIHFSSCFPAFVEKLIIIDAISHRPFIDEKHVLFSIRLWIEEFMTLDERLQKHHQPVYSYQEAFHKLTNRDSYVTAEAAKILTERSLKKTENGYVFRMDQRLKMNLFPALCTSVMTDALEHIRCRVLFIYSTERHEVYKDLFKEIYSIISTKPNFIVQVVHGNHEVHQNSPERIVKLIDEFFMKNSKL</sequence>
<dbReference type="Pfam" id="PF12697">
    <property type="entry name" value="Abhydrolase_6"/>
    <property type="match status" value="1"/>
</dbReference>
<dbReference type="GO" id="GO:0016787">
    <property type="term" value="F:hydrolase activity"/>
    <property type="evidence" value="ECO:0007669"/>
    <property type="project" value="UniProtKB-KW"/>
</dbReference>
<protein>
    <recommendedName>
        <fullName evidence="3">AB hydrolase-1 domain-containing protein</fullName>
    </recommendedName>
</protein>
<reference evidence="4 5" key="1">
    <citation type="submission" date="2024-03" db="EMBL/GenBank/DDBJ databases">
        <title>Adaptation during the transition from Ophiocordyceps entomopathogen to insect associate is accompanied by gene loss and intensified selection.</title>
        <authorList>
            <person name="Ward C.M."/>
            <person name="Onetto C.A."/>
            <person name="Borneman A.R."/>
        </authorList>
    </citation>
    <scope>NUCLEOTIDE SEQUENCE [LARGE SCALE GENOMIC DNA]</scope>
    <source>
        <strain evidence="4">AWRI1</strain>
        <tissue evidence="4">Single Adult Female</tissue>
    </source>
</reference>
<evidence type="ECO:0000313" key="5">
    <source>
        <dbReference type="Proteomes" id="UP001367676"/>
    </source>
</evidence>
<dbReference type="PANTHER" id="PTHR43798">
    <property type="entry name" value="MONOACYLGLYCEROL LIPASE"/>
    <property type="match status" value="1"/>
</dbReference>
<evidence type="ECO:0000256" key="1">
    <source>
        <dbReference type="ARBA" id="ARBA00008645"/>
    </source>
</evidence>
<comment type="caution">
    <text evidence="4">The sequence shown here is derived from an EMBL/GenBank/DDBJ whole genome shotgun (WGS) entry which is preliminary data.</text>
</comment>
<dbReference type="Proteomes" id="UP001367676">
    <property type="component" value="Unassembled WGS sequence"/>
</dbReference>
<evidence type="ECO:0000313" key="4">
    <source>
        <dbReference type="EMBL" id="KAK7590811.1"/>
    </source>
</evidence>
<keyword evidence="2" id="KW-0378">Hydrolase</keyword>
<dbReference type="InterPro" id="IPR050266">
    <property type="entry name" value="AB_hydrolase_sf"/>
</dbReference>
<dbReference type="InterPro" id="IPR029058">
    <property type="entry name" value="AB_hydrolase_fold"/>
</dbReference>
<comment type="similarity">
    <text evidence="1">Belongs to the AB hydrolase superfamily.</text>
</comment>
<accession>A0AAN9TX23</accession>